<evidence type="ECO:0000256" key="5">
    <source>
        <dbReference type="ARBA" id="ARBA00022989"/>
    </source>
</evidence>
<dbReference type="GO" id="GO:0046872">
    <property type="term" value="F:metal ion binding"/>
    <property type="evidence" value="ECO:0007669"/>
    <property type="project" value="UniProtKB-KW"/>
</dbReference>
<dbReference type="Proteomes" id="UP000838763">
    <property type="component" value="Unassembled WGS sequence"/>
</dbReference>
<dbReference type="PANTHER" id="PTHR46187:SF1">
    <property type="entry name" value="ALKALINE PHYTOCERAMIDASE"/>
    <property type="match status" value="1"/>
</dbReference>
<feature type="transmembrane region" description="Helical" evidence="9">
    <location>
        <begin position="129"/>
        <end position="146"/>
    </location>
</feature>
<evidence type="ECO:0000313" key="10">
    <source>
        <dbReference type="EMBL" id="CAI4214739.1"/>
    </source>
</evidence>
<dbReference type="GO" id="GO:0005789">
    <property type="term" value="C:endoplasmic reticulum membrane"/>
    <property type="evidence" value="ECO:0007669"/>
    <property type="project" value="TreeGrafter"/>
</dbReference>
<evidence type="ECO:0000256" key="8">
    <source>
        <dbReference type="PIRSR" id="PIRSR608901-2"/>
    </source>
</evidence>
<dbReference type="InterPro" id="IPR008901">
    <property type="entry name" value="ACER"/>
</dbReference>
<feature type="binding site" evidence="8">
    <location>
        <position position="237"/>
    </location>
    <ligand>
        <name>Zn(2+)</name>
        <dbReference type="ChEBI" id="CHEBI:29105"/>
        <note>catalytic</note>
    </ligand>
</feature>
<evidence type="ECO:0000256" key="2">
    <source>
        <dbReference type="ARBA" id="ARBA00009780"/>
    </source>
</evidence>
<comment type="subcellular location">
    <subcellularLocation>
        <location evidence="1">Membrane</location>
        <topology evidence="1">Multi-pass membrane protein</topology>
    </subcellularLocation>
</comment>
<evidence type="ECO:0000256" key="1">
    <source>
        <dbReference type="ARBA" id="ARBA00004141"/>
    </source>
</evidence>
<dbReference type="GO" id="GO:0016811">
    <property type="term" value="F:hydrolase activity, acting on carbon-nitrogen (but not peptide) bonds, in linear amides"/>
    <property type="evidence" value="ECO:0007669"/>
    <property type="project" value="InterPro"/>
</dbReference>
<feature type="binding site" evidence="7">
    <location>
        <position position="30"/>
    </location>
    <ligand>
        <name>Ca(2+)</name>
        <dbReference type="ChEBI" id="CHEBI:29108"/>
    </ligand>
</feature>
<feature type="transmembrane region" description="Helical" evidence="9">
    <location>
        <begin position="72"/>
        <end position="91"/>
    </location>
</feature>
<feature type="transmembrane region" description="Helical" evidence="9">
    <location>
        <begin position="152"/>
        <end position="172"/>
    </location>
</feature>
<feature type="binding site" evidence="7">
    <location>
        <position position="41"/>
    </location>
    <ligand>
        <name>Ca(2+)</name>
        <dbReference type="ChEBI" id="CHEBI:29108"/>
    </ligand>
</feature>
<keyword evidence="5 9" id="KW-1133">Transmembrane helix</keyword>
<proteinExistence type="inferred from homology"/>
<evidence type="ECO:0000256" key="4">
    <source>
        <dbReference type="ARBA" id="ARBA00022801"/>
    </source>
</evidence>
<feature type="binding site" evidence="8">
    <location>
        <position position="233"/>
    </location>
    <ligand>
        <name>Zn(2+)</name>
        <dbReference type="ChEBI" id="CHEBI:29105"/>
        <note>catalytic</note>
    </ligand>
</feature>
<protein>
    <recommendedName>
        <fullName evidence="12">Alkaline phytoceramidase</fullName>
    </recommendedName>
</protein>
<evidence type="ECO:0008006" key="12">
    <source>
        <dbReference type="Google" id="ProtNLM"/>
    </source>
</evidence>
<comment type="cofactor">
    <cofactor evidence="8">
        <name>Zn(2+)</name>
        <dbReference type="ChEBI" id="CHEBI:29105"/>
    </cofactor>
</comment>
<gene>
    <name evidence="10" type="ORF">PPNO1_LOCUS4469</name>
</gene>
<keyword evidence="6 9" id="KW-0472">Membrane</keyword>
<accession>A0A9P1H2D6</accession>
<dbReference type="GO" id="GO:0046513">
    <property type="term" value="P:ceramide biosynthetic process"/>
    <property type="evidence" value="ECO:0007669"/>
    <property type="project" value="TreeGrafter"/>
</dbReference>
<keyword evidence="11" id="KW-1185">Reference proteome</keyword>
<organism evidence="10 11">
    <name type="scientific">Parascedosporium putredinis</name>
    <dbReference type="NCBI Taxonomy" id="1442378"/>
    <lineage>
        <taxon>Eukaryota</taxon>
        <taxon>Fungi</taxon>
        <taxon>Dikarya</taxon>
        <taxon>Ascomycota</taxon>
        <taxon>Pezizomycotina</taxon>
        <taxon>Sordariomycetes</taxon>
        <taxon>Hypocreomycetidae</taxon>
        <taxon>Microascales</taxon>
        <taxon>Microascaceae</taxon>
        <taxon>Parascedosporium</taxon>
    </lineage>
</organism>
<evidence type="ECO:0000256" key="9">
    <source>
        <dbReference type="SAM" id="Phobius"/>
    </source>
</evidence>
<dbReference type="Pfam" id="PF05875">
    <property type="entry name" value="Ceramidase"/>
    <property type="match status" value="1"/>
</dbReference>
<evidence type="ECO:0000256" key="7">
    <source>
        <dbReference type="PIRSR" id="PIRSR608901-1"/>
    </source>
</evidence>
<keyword evidence="7" id="KW-0106">Calcium</keyword>
<dbReference type="AlphaFoldDB" id="A0A9P1H2D6"/>
<feature type="binding site" evidence="8">
    <location>
        <position position="90"/>
    </location>
    <ligand>
        <name>Zn(2+)</name>
        <dbReference type="ChEBI" id="CHEBI:29105"/>
        <note>catalytic</note>
    </ligand>
</feature>
<dbReference type="OrthoDB" id="187171at2759"/>
<comment type="caution">
    <text evidence="10">The sequence shown here is derived from an EMBL/GenBank/DDBJ whole genome shotgun (WGS) entry which is preliminary data.</text>
</comment>
<dbReference type="EMBL" id="CALLCH030000012">
    <property type="protein sequence ID" value="CAI4214739.1"/>
    <property type="molecule type" value="Genomic_DNA"/>
</dbReference>
<evidence type="ECO:0000256" key="3">
    <source>
        <dbReference type="ARBA" id="ARBA00022692"/>
    </source>
</evidence>
<evidence type="ECO:0000256" key="6">
    <source>
        <dbReference type="ARBA" id="ARBA00023136"/>
    </source>
</evidence>
<keyword evidence="3 9" id="KW-0812">Transmembrane</keyword>
<keyword evidence="8" id="KW-0862">Zinc</keyword>
<reference evidence="10" key="1">
    <citation type="submission" date="2022-11" db="EMBL/GenBank/DDBJ databases">
        <authorList>
            <person name="Scott C."/>
            <person name="Bruce N."/>
        </authorList>
    </citation>
    <scope>NUCLEOTIDE SEQUENCE</scope>
</reference>
<sequence>MGHHNRVFHGDRYALDGAWSPPTSAANFCEEDYAVSRYVAEFINSISNLAYIILALQYMYGPGSQGLWKPRCDFMSVSLFTLGVGSFLFHASLRQNLQYVDDLSMLLAASAMLHGLFTVRATPAQRYRNSALLALIVGGFSAFYVWSGTIIYHTLAFATQILVLTFRCLYLFRWQERKFPEDKVRSWNTRRWQASGICLVGYILWNIDLEFCAQLRAFRAGIGLPWAWLFELHGWWHLLTAIGANHFIKVVREIRDEEAREKAAPRHKQVK</sequence>
<dbReference type="PANTHER" id="PTHR46187">
    <property type="entry name" value="ALKALINE CERAMIDASE 3"/>
    <property type="match status" value="1"/>
</dbReference>
<keyword evidence="7" id="KW-0479">Metal-binding</keyword>
<evidence type="ECO:0000313" key="11">
    <source>
        <dbReference type="Proteomes" id="UP000838763"/>
    </source>
</evidence>
<dbReference type="GO" id="GO:0046514">
    <property type="term" value="P:ceramide catabolic process"/>
    <property type="evidence" value="ECO:0007669"/>
    <property type="project" value="TreeGrafter"/>
</dbReference>
<feature type="transmembrane region" description="Helical" evidence="9">
    <location>
        <begin position="42"/>
        <end position="60"/>
    </location>
</feature>
<name>A0A9P1H2D6_9PEZI</name>
<keyword evidence="4" id="KW-0378">Hydrolase</keyword>
<comment type="similarity">
    <text evidence="2">Belongs to the alkaline ceramidase family.</text>
</comment>